<dbReference type="InterPro" id="IPR029753">
    <property type="entry name" value="D-isomer_DH_CS"/>
</dbReference>
<dbReference type="InterPro" id="IPR050418">
    <property type="entry name" value="D-iso_2-hydroxyacid_DH_PdxB"/>
</dbReference>
<evidence type="ECO:0000256" key="3">
    <source>
        <dbReference type="ARBA" id="ARBA00023002"/>
    </source>
</evidence>
<dbReference type="GO" id="GO:0033711">
    <property type="term" value="F:4-phosphoerythronate dehydrogenase activity"/>
    <property type="evidence" value="ECO:0007669"/>
    <property type="project" value="InterPro"/>
</dbReference>
<dbReference type="CDD" id="cd12158">
    <property type="entry name" value="ErythrP_dh"/>
    <property type="match status" value="1"/>
</dbReference>
<feature type="domain" description="D-isomer specific 2-hydroxyacid dehydrogenase NAD-binding" evidence="8">
    <location>
        <begin position="110"/>
        <end position="250"/>
    </location>
</feature>
<dbReference type="STRING" id="66969.Lwal_0385"/>
<keyword evidence="10" id="KW-1185">Reference proteome</keyword>
<dbReference type="SUPFAM" id="SSF52283">
    <property type="entry name" value="Formate/glycerate dehydrogenase catalytic domain-like"/>
    <property type="match status" value="1"/>
</dbReference>
<dbReference type="PATRIC" id="fig|66969.6.peg.415"/>
<dbReference type="Pfam" id="PF02826">
    <property type="entry name" value="2-Hacid_dh_C"/>
    <property type="match status" value="1"/>
</dbReference>
<feature type="domain" description="D-isomer specific 2-hydroxyacid dehydrogenase catalytic" evidence="7">
    <location>
        <begin position="27"/>
        <end position="270"/>
    </location>
</feature>
<evidence type="ECO:0000259" key="8">
    <source>
        <dbReference type="Pfam" id="PF02826"/>
    </source>
</evidence>
<dbReference type="EMBL" id="LNZB01000006">
    <property type="protein sequence ID" value="KTD82907.1"/>
    <property type="molecule type" value="Genomic_DNA"/>
</dbReference>
<dbReference type="GO" id="GO:0051287">
    <property type="term" value="F:NAD binding"/>
    <property type="evidence" value="ECO:0007669"/>
    <property type="project" value="InterPro"/>
</dbReference>
<comment type="similarity">
    <text evidence="1 6">Belongs to the D-isomer specific 2-hydroxyacid dehydrogenase family.</text>
</comment>
<dbReference type="PANTHER" id="PTHR43761">
    <property type="entry name" value="D-ISOMER SPECIFIC 2-HYDROXYACID DEHYDROGENASE FAMILY PROTEIN (AFU_ORTHOLOGUE AFUA_1G13630)"/>
    <property type="match status" value="1"/>
</dbReference>
<evidence type="ECO:0000313" key="10">
    <source>
        <dbReference type="Proteomes" id="UP000054729"/>
    </source>
</evidence>
<dbReference type="InterPro" id="IPR020921">
    <property type="entry name" value="Erythronate-4-P_DHase"/>
</dbReference>
<dbReference type="Pfam" id="PF00389">
    <property type="entry name" value="2-Hacid_dh"/>
    <property type="match status" value="1"/>
</dbReference>
<organism evidence="9 10">
    <name type="scientific">Legionella waltersii</name>
    <dbReference type="NCBI Taxonomy" id="66969"/>
    <lineage>
        <taxon>Bacteria</taxon>
        <taxon>Pseudomonadati</taxon>
        <taxon>Pseudomonadota</taxon>
        <taxon>Gammaproteobacteria</taxon>
        <taxon>Legionellales</taxon>
        <taxon>Legionellaceae</taxon>
        <taxon>Legionella</taxon>
    </lineage>
</organism>
<dbReference type="Gene3D" id="3.40.50.720">
    <property type="entry name" value="NAD(P)-binding Rossmann-like Domain"/>
    <property type="match status" value="2"/>
</dbReference>
<dbReference type="InterPro" id="IPR036291">
    <property type="entry name" value="NAD(P)-bd_dom_sf"/>
</dbReference>
<keyword evidence="2" id="KW-0963">Cytoplasm</keyword>
<keyword evidence="4" id="KW-0520">NAD</keyword>
<evidence type="ECO:0000313" key="9">
    <source>
        <dbReference type="EMBL" id="KTD82907.1"/>
    </source>
</evidence>
<evidence type="ECO:0000256" key="5">
    <source>
        <dbReference type="ARBA" id="ARBA00023096"/>
    </source>
</evidence>
<reference evidence="9 10" key="1">
    <citation type="submission" date="2015-11" db="EMBL/GenBank/DDBJ databases">
        <title>Genomic analysis of 38 Legionella species identifies large and diverse effector repertoires.</title>
        <authorList>
            <person name="Burstein D."/>
            <person name="Amaro F."/>
            <person name="Zusman T."/>
            <person name="Lifshitz Z."/>
            <person name="Cohen O."/>
            <person name="Gilbert J.A."/>
            <person name="Pupko T."/>
            <person name="Shuman H.A."/>
            <person name="Segal G."/>
        </authorList>
    </citation>
    <scope>NUCLEOTIDE SEQUENCE [LARGE SCALE GENOMIC DNA]</scope>
    <source>
        <strain evidence="9 10">ATCC 51914</strain>
    </source>
</reference>
<accession>A0A0W1ANJ1</accession>
<dbReference type="AlphaFoldDB" id="A0A0W1ANJ1"/>
<name>A0A0W1ANJ1_9GAMM</name>
<protein>
    <submittedName>
        <fullName evidence="9">Erythronate-4-phosphate dehydrogenase</fullName>
    </submittedName>
</protein>
<dbReference type="PANTHER" id="PTHR43761:SF1">
    <property type="entry name" value="D-ISOMER SPECIFIC 2-HYDROXYACID DEHYDROGENASE CATALYTIC DOMAIN-CONTAINING PROTEIN-RELATED"/>
    <property type="match status" value="1"/>
</dbReference>
<dbReference type="InterPro" id="IPR006139">
    <property type="entry name" value="D-isomer_2_OHA_DH_cat_dom"/>
</dbReference>
<dbReference type="RefSeq" id="WP_058479237.1">
    <property type="nucleotide sequence ID" value="NZ_CAAAIQ010000003.1"/>
</dbReference>
<gene>
    <name evidence="9" type="primary">pdxB</name>
    <name evidence="9" type="ORF">Lwal_0385</name>
</gene>
<keyword evidence="3 6" id="KW-0560">Oxidoreductase</keyword>
<proteinExistence type="inferred from homology"/>
<evidence type="ECO:0000256" key="1">
    <source>
        <dbReference type="ARBA" id="ARBA00005854"/>
    </source>
</evidence>
<dbReference type="SUPFAM" id="SSF51735">
    <property type="entry name" value="NAD(P)-binding Rossmann-fold domains"/>
    <property type="match status" value="1"/>
</dbReference>
<dbReference type="GO" id="GO:0005737">
    <property type="term" value="C:cytoplasm"/>
    <property type="evidence" value="ECO:0007669"/>
    <property type="project" value="InterPro"/>
</dbReference>
<dbReference type="InterPro" id="IPR006140">
    <property type="entry name" value="D-isomer_DH_NAD-bd"/>
</dbReference>
<evidence type="ECO:0000256" key="6">
    <source>
        <dbReference type="RuleBase" id="RU003719"/>
    </source>
</evidence>
<sequence length="342" mass="37829">MKILADASLPGLETAFPAPFKLTKYAHQEEIPGMLSDQDILLCRSTLKVDGELIRNHSLKYVATASSGSDHIDHDYLVSKHIQAIDAKGCNAASVADYVMSCLAYLDKHKRALGKTAAVIGLGMVGSQVFKRLKRLGFTVKCYDPPKSDRESTFKTCSMEEILDCDVICIHAELQKEGLNPSFNLINAQILDSLKPNCMLINAARGGIVNEQDLIDCKLPLVYCTDVYSNEPNISKAIVERATLCTPHIAGHSLEAKYNAVTMVSHKLHTILGLPIPKCSEPQKPHPINLNLDWQDLALSIYNPINETDKLKSAEDLGKAFIELRSLHNVRHDFSNYGYLIL</sequence>
<evidence type="ECO:0000256" key="4">
    <source>
        <dbReference type="ARBA" id="ARBA00023027"/>
    </source>
</evidence>
<evidence type="ECO:0000259" key="7">
    <source>
        <dbReference type="Pfam" id="PF00389"/>
    </source>
</evidence>
<dbReference type="PROSITE" id="PS00671">
    <property type="entry name" value="D_2_HYDROXYACID_DH_3"/>
    <property type="match status" value="1"/>
</dbReference>
<dbReference type="GO" id="GO:0008615">
    <property type="term" value="P:pyridoxine biosynthetic process"/>
    <property type="evidence" value="ECO:0007669"/>
    <property type="project" value="UniProtKB-KW"/>
</dbReference>
<comment type="caution">
    <text evidence="9">The sequence shown here is derived from an EMBL/GenBank/DDBJ whole genome shotgun (WGS) entry which is preliminary data.</text>
</comment>
<dbReference type="Proteomes" id="UP000054729">
    <property type="component" value="Unassembled WGS sequence"/>
</dbReference>
<keyword evidence="5" id="KW-0664">Pyridoxine biosynthesis</keyword>
<evidence type="ECO:0000256" key="2">
    <source>
        <dbReference type="ARBA" id="ARBA00022490"/>
    </source>
</evidence>
<dbReference type="OrthoDB" id="9770208at2"/>